<evidence type="ECO:0000313" key="2">
    <source>
        <dbReference type="EMBL" id="KGQ30725.1"/>
    </source>
</evidence>
<name>A0A0A2XJC7_9PAST</name>
<keyword evidence="1" id="KW-0812">Transmembrane</keyword>
<evidence type="ECO:0000313" key="3">
    <source>
        <dbReference type="Proteomes" id="UP000030526"/>
    </source>
</evidence>
<keyword evidence="1" id="KW-1133">Transmembrane helix</keyword>
<accession>A0A0A2XJC7</accession>
<organism evidence="2 3">
    <name type="scientific">Gallibacterium anatis</name>
    <dbReference type="NCBI Taxonomy" id="750"/>
    <lineage>
        <taxon>Bacteria</taxon>
        <taxon>Pseudomonadati</taxon>
        <taxon>Pseudomonadota</taxon>
        <taxon>Gammaproteobacteria</taxon>
        <taxon>Pasteurellales</taxon>
        <taxon>Pasteurellaceae</taxon>
        <taxon>Gallibacterium</taxon>
    </lineage>
</organism>
<feature type="transmembrane region" description="Helical" evidence="1">
    <location>
        <begin position="47"/>
        <end position="71"/>
    </location>
</feature>
<dbReference type="EMBL" id="JPXS01000042">
    <property type="protein sequence ID" value="KGQ30725.1"/>
    <property type="molecule type" value="Genomic_DNA"/>
</dbReference>
<sequence>MGQKNNFKNANFHATTQIVEGDVYNINSERKECQATYHPEPIWRSKITLATLAWASTIISFLSLFPIYKVIIEPIQMLLSSNYENIGNNNYLFIFLLILLVLFFMVLTLRYIVKKQIRYPLILNYAINGKGHRLTLEKIKIDPCPQCGGEMKYYNKPIEWNGNKVTKTTPALECLRNHEHWYKVDPAEDRI</sequence>
<keyword evidence="1" id="KW-0472">Membrane</keyword>
<evidence type="ECO:0000256" key="1">
    <source>
        <dbReference type="SAM" id="Phobius"/>
    </source>
</evidence>
<proteinExistence type="predicted"/>
<comment type="caution">
    <text evidence="2">The sequence shown here is derived from an EMBL/GenBank/DDBJ whole genome shotgun (WGS) entry which is preliminary data.</text>
</comment>
<dbReference type="RefSeq" id="WP_039084327.1">
    <property type="nucleotide sequence ID" value="NZ_JPXS01000042.1"/>
</dbReference>
<reference evidence="2 3" key="1">
    <citation type="submission" date="2014-08" db="EMBL/GenBank/DDBJ databases">
        <title>Chaperone-usher fimbriae in a diverse selection of Gallibacterium genomes.</title>
        <authorList>
            <person name="Kudirkiene E."/>
            <person name="Bager R.J."/>
            <person name="Johnson T.J."/>
            <person name="Bojesen A.M."/>
        </authorList>
    </citation>
    <scope>NUCLEOTIDE SEQUENCE [LARGE SCALE GENOMIC DNA]</scope>
    <source>
        <strain evidence="2 3">20558/3kl.</strain>
    </source>
</reference>
<feature type="transmembrane region" description="Helical" evidence="1">
    <location>
        <begin position="91"/>
        <end position="113"/>
    </location>
</feature>
<dbReference type="Proteomes" id="UP000030526">
    <property type="component" value="Unassembled WGS sequence"/>
</dbReference>
<dbReference type="AlphaFoldDB" id="A0A0A2XJC7"/>
<gene>
    <name evidence="2" type="ORF">JP32_08550</name>
</gene>
<protein>
    <submittedName>
        <fullName evidence="2">Uncharacterized protein</fullName>
    </submittedName>
</protein>